<protein>
    <submittedName>
        <fullName evidence="2">Uncharacterized protein</fullName>
    </submittedName>
</protein>
<dbReference type="OrthoDB" id="8859623at2"/>
<proteinExistence type="predicted"/>
<sequence length="119" mass="13062">MSGLGVVEHTMARSSQQWRVRLGDVYWRRFTHPRAEDDPLRLLGSIERGAQIGALAVDPEGLYFQVNGDHLAALSTSQVRAAVRRAQGGGSNDPEPRPKANPQQSAPVVIVKRKRVLAI</sequence>
<dbReference type="KEGG" id="pbh:AAW51_4984"/>
<evidence type="ECO:0000313" key="3">
    <source>
        <dbReference type="Proteomes" id="UP000035352"/>
    </source>
</evidence>
<dbReference type="EMBL" id="CP011371">
    <property type="protein sequence ID" value="AKJ31675.1"/>
    <property type="molecule type" value="Genomic_DNA"/>
</dbReference>
<accession>A0A0G3BYS0</accession>
<organism evidence="2 3">
    <name type="scientific">Caldimonas brevitalea</name>
    <dbReference type="NCBI Taxonomy" id="413882"/>
    <lineage>
        <taxon>Bacteria</taxon>
        <taxon>Pseudomonadati</taxon>
        <taxon>Pseudomonadota</taxon>
        <taxon>Betaproteobacteria</taxon>
        <taxon>Burkholderiales</taxon>
        <taxon>Sphaerotilaceae</taxon>
        <taxon>Caldimonas</taxon>
    </lineage>
</organism>
<feature type="region of interest" description="Disordered" evidence="1">
    <location>
        <begin position="83"/>
        <end position="106"/>
    </location>
</feature>
<evidence type="ECO:0000313" key="2">
    <source>
        <dbReference type="EMBL" id="AKJ31675.1"/>
    </source>
</evidence>
<reference evidence="2 3" key="1">
    <citation type="submission" date="2015-05" db="EMBL/GenBank/DDBJ databases">
        <authorList>
            <person name="Tang B."/>
            <person name="Yu Y."/>
        </authorList>
    </citation>
    <scope>NUCLEOTIDE SEQUENCE [LARGE SCALE GENOMIC DNA]</scope>
    <source>
        <strain evidence="2 3">DSM 7029</strain>
    </source>
</reference>
<dbReference type="Proteomes" id="UP000035352">
    <property type="component" value="Chromosome"/>
</dbReference>
<name>A0A0G3BYS0_9BURK</name>
<gene>
    <name evidence="2" type="ORF">AAW51_4984</name>
</gene>
<evidence type="ECO:0000256" key="1">
    <source>
        <dbReference type="SAM" id="MobiDB-lite"/>
    </source>
</evidence>
<dbReference type="RefSeq" id="WP_047196776.1">
    <property type="nucleotide sequence ID" value="NZ_CP011371.1"/>
</dbReference>
<keyword evidence="3" id="KW-1185">Reference proteome</keyword>
<dbReference type="AlphaFoldDB" id="A0A0G3BYS0"/>